<organism evidence="2 3">
    <name type="scientific">Ranatra chinensis</name>
    <dbReference type="NCBI Taxonomy" id="642074"/>
    <lineage>
        <taxon>Eukaryota</taxon>
        <taxon>Metazoa</taxon>
        <taxon>Ecdysozoa</taxon>
        <taxon>Arthropoda</taxon>
        <taxon>Hexapoda</taxon>
        <taxon>Insecta</taxon>
        <taxon>Pterygota</taxon>
        <taxon>Neoptera</taxon>
        <taxon>Paraneoptera</taxon>
        <taxon>Hemiptera</taxon>
        <taxon>Heteroptera</taxon>
        <taxon>Panheteroptera</taxon>
        <taxon>Nepomorpha</taxon>
        <taxon>Nepidae</taxon>
        <taxon>Ranatrinae</taxon>
        <taxon>Ranatra</taxon>
    </lineage>
</organism>
<proteinExistence type="predicted"/>
<dbReference type="AlphaFoldDB" id="A0ABD0ZCU7"/>
<evidence type="ECO:0000313" key="2">
    <source>
        <dbReference type="EMBL" id="KAL1137909.1"/>
    </source>
</evidence>
<dbReference type="SUPFAM" id="SSF58104">
    <property type="entry name" value="Methyl-accepting chemotaxis protein (MCP) signaling domain"/>
    <property type="match status" value="1"/>
</dbReference>
<keyword evidence="1" id="KW-0472">Membrane</keyword>
<keyword evidence="3" id="KW-1185">Reference proteome</keyword>
<sequence length="429" mass="44734">MILLMAGTTLEMEVEKESISGIDSRSQIPISYFANNFCFGYAGNHLVRNPLDEAHTEKKASEESGRCATKQAKAMSPTTELRTFIAMAVLSPICFSMVVILDNSDMNYDPDRTAEHRTNRMVTSQLRARDIRPSGVKEEIEDAGTPVTEGVGAVSEVVRAVVDLVGSVAVVIGSISDVDGAVSDVVGAVAGVISVVVDVVGSISDVVGAVSDVIGSVVDVGAVVDVVGAVSDVIGSVVDVRAVVDVVGAISDVIRSVVDVVRAIADVVGTVSDDIGSVVDVRLVVDVVGADADVGSISDVVGAVSDVVGAIVDVVGAVNVVAVVVVGFFVFDGVLVGKPVTRRGNLLSEDFRGLTNTIGLFPKNAPEDSSKQAKRKSPVAESKAFSRAIVPLCVRNEDVPVHLYIPRKASNEEAIRRSSPPLRKILFAA</sequence>
<comment type="caution">
    <text evidence="2">The sequence shown here is derived from an EMBL/GenBank/DDBJ whole genome shotgun (WGS) entry which is preliminary data.</text>
</comment>
<feature type="transmembrane region" description="Helical" evidence="1">
    <location>
        <begin position="314"/>
        <end position="336"/>
    </location>
</feature>
<name>A0ABD0ZCU7_9HEMI</name>
<dbReference type="EMBL" id="JBFDAA010000004">
    <property type="protein sequence ID" value="KAL1137909.1"/>
    <property type="molecule type" value="Genomic_DNA"/>
</dbReference>
<accession>A0ABD0ZCU7</accession>
<keyword evidence="1" id="KW-0812">Transmembrane</keyword>
<evidence type="ECO:0000256" key="1">
    <source>
        <dbReference type="SAM" id="Phobius"/>
    </source>
</evidence>
<reference evidence="2 3" key="1">
    <citation type="submission" date="2024-07" db="EMBL/GenBank/DDBJ databases">
        <title>Chromosome-level genome assembly of the water stick insect Ranatra chinensis (Heteroptera: Nepidae).</title>
        <authorList>
            <person name="Liu X."/>
        </authorList>
    </citation>
    <scope>NUCLEOTIDE SEQUENCE [LARGE SCALE GENOMIC DNA]</scope>
    <source>
        <strain evidence="2">Cailab_2021Rc</strain>
        <tissue evidence="2">Muscle</tissue>
    </source>
</reference>
<evidence type="ECO:0000313" key="3">
    <source>
        <dbReference type="Proteomes" id="UP001558652"/>
    </source>
</evidence>
<dbReference type="Proteomes" id="UP001558652">
    <property type="component" value="Unassembled WGS sequence"/>
</dbReference>
<protein>
    <submittedName>
        <fullName evidence="2">Uncharacterized protein</fullName>
    </submittedName>
</protein>
<keyword evidence="1" id="KW-1133">Transmembrane helix</keyword>
<gene>
    <name evidence="2" type="ORF">AAG570_009604</name>
</gene>